<sequence length="77" mass="8887">MDLMICDFYLQKKENITPIGLKIVINSISSSSSPYIASTKLRERFQRKSHRQVNLISPIPKPKAEEEKKPQEKETQA</sequence>
<evidence type="ECO:0000313" key="2">
    <source>
        <dbReference type="EMBL" id="KAG6730473.1"/>
    </source>
</evidence>
<protein>
    <submittedName>
        <fullName evidence="2">Uncharacterized protein</fullName>
    </submittedName>
</protein>
<reference evidence="2" key="1">
    <citation type="submission" date="2021-01" db="EMBL/GenBank/DDBJ databases">
        <authorList>
            <person name="Lovell J.T."/>
            <person name="Bentley N."/>
            <person name="Bhattarai G."/>
            <person name="Jenkins J.W."/>
            <person name="Sreedasyam A."/>
            <person name="Alarcon Y."/>
            <person name="Bock C."/>
            <person name="Boston L."/>
            <person name="Carlson J."/>
            <person name="Cervantes K."/>
            <person name="Clermont K."/>
            <person name="Krom N."/>
            <person name="Kubenka K."/>
            <person name="Mamidi S."/>
            <person name="Mattison C."/>
            <person name="Monteros M."/>
            <person name="Pisani C."/>
            <person name="Plott C."/>
            <person name="Rajasekar S."/>
            <person name="Rhein H.S."/>
            <person name="Rohla C."/>
            <person name="Song M."/>
            <person name="Hilaire R.S."/>
            <person name="Shu S."/>
            <person name="Wells L."/>
            <person name="Wang X."/>
            <person name="Webber J."/>
            <person name="Heerema R.J."/>
            <person name="Klein P."/>
            <person name="Conner P."/>
            <person name="Grauke L."/>
            <person name="Grimwood J."/>
            <person name="Schmutz J."/>
            <person name="Randall J.J."/>
        </authorList>
    </citation>
    <scope>NUCLEOTIDE SEQUENCE</scope>
    <source>
        <tissue evidence="2">Leaf</tissue>
    </source>
</reference>
<gene>
    <name evidence="2" type="ORF">I3842_01G081700</name>
</gene>
<dbReference type="EMBL" id="CM031825">
    <property type="protein sequence ID" value="KAG6730473.1"/>
    <property type="molecule type" value="Genomic_DNA"/>
</dbReference>
<feature type="region of interest" description="Disordered" evidence="1">
    <location>
        <begin position="47"/>
        <end position="77"/>
    </location>
</feature>
<organism evidence="2 3">
    <name type="scientific">Carya illinoinensis</name>
    <name type="common">Pecan</name>
    <dbReference type="NCBI Taxonomy" id="32201"/>
    <lineage>
        <taxon>Eukaryota</taxon>
        <taxon>Viridiplantae</taxon>
        <taxon>Streptophyta</taxon>
        <taxon>Embryophyta</taxon>
        <taxon>Tracheophyta</taxon>
        <taxon>Spermatophyta</taxon>
        <taxon>Magnoliopsida</taxon>
        <taxon>eudicotyledons</taxon>
        <taxon>Gunneridae</taxon>
        <taxon>Pentapetalae</taxon>
        <taxon>rosids</taxon>
        <taxon>fabids</taxon>
        <taxon>Fagales</taxon>
        <taxon>Juglandaceae</taxon>
        <taxon>Carya</taxon>
    </lineage>
</organism>
<proteinExistence type="predicted"/>
<feature type="compositionally biased region" description="Basic and acidic residues" evidence="1">
    <location>
        <begin position="62"/>
        <end position="77"/>
    </location>
</feature>
<evidence type="ECO:0000313" key="3">
    <source>
        <dbReference type="Proteomes" id="UP000811246"/>
    </source>
</evidence>
<dbReference type="AlphaFoldDB" id="A0A922G162"/>
<evidence type="ECO:0000256" key="1">
    <source>
        <dbReference type="SAM" id="MobiDB-lite"/>
    </source>
</evidence>
<accession>A0A922G162</accession>
<name>A0A922G162_CARIL</name>
<dbReference type="Proteomes" id="UP000811246">
    <property type="component" value="Chromosome 1"/>
</dbReference>
<comment type="caution">
    <text evidence="2">The sequence shown here is derived from an EMBL/GenBank/DDBJ whole genome shotgun (WGS) entry which is preliminary data.</text>
</comment>